<sequence>MTEVSVKEELLKRLEEKNDRMIEIRRYLHAHPELSFKEDKTAKYIQDFYKEKECDVRANVGGNGVVVTIDSGKPGKTIGIRADFDALPITEETDLPFASQNPGVMHACGHDGHTAYMLILGETLIEMKDKLEGKVVILHQHAEEVPPGGAISMIADGALDGVDNVFGIHVMSEMESGKIFYRPGNVQTGRSYFKVTINGVGGHGSSPHKAKDAIVAASHFVVTLQSVVSRALSPFDVGSITIGNFDGKGSFNVIKDKVTLEGDVRSMSDEAQATIEREVRAKLDGISAMFGVTYDLDYKNDYPVLYNDPEITEFGVNVLRNTDIPELTGVEMCEPQPPSEDFAYYAKERPSMFFYVGATPENGKAYPHHNPKFDIDEKSLMISAKAMGAIVVDYLKGSSK</sequence>
<protein>
    <submittedName>
        <fullName evidence="4">Amidohydrolase</fullName>
    </submittedName>
</protein>
<proteinExistence type="inferred from homology"/>
<dbReference type="Gene3D" id="3.30.70.360">
    <property type="match status" value="1"/>
</dbReference>
<comment type="similarity">
    <text evidence="1">Belongs to the peptidase M20 family.</text>
</comment>
<evidence type="ECO:0000256" key="2">
    <source>
        <dbReference type="PIRSR" id="PIRSR005962-1"/>
    </source>
</evidence>
<keyword evidence="5" id="KW-1185">Reference proteome</keyword>
<feature type="binding site" evidence="2">
    <location>
        <position position="108"/>
    </location>
    <ligand>
        <name>Mn(2+)</name>
        <dbReference type="ChEBI" id="CHEBI:29035"/>
        <label>2</label>
    </ligand>
</feature>
<dbReference type="PIRSF" id="PIRSF005962">
    <property type="entry name" value="Pept_M20D_amidohydro"/>
    <property type="match status" value="1"/>
</dbReference>
<accession>A0A1I5Y8L5</accession>
<keyword evidence="2" id="KW-0464">Manganese</keyword>
<name>A0A1I5Y8L5_9LACT</name>
<dbReference type="InterPro" id="IPR017439">
    <property type="entry name" value="Amidohydrolase"/>
</dbReference>
<gene>
    <name evidence="4" type="ORF">SAMN04488506_1827</name>
</gene>
<dbReference type="SUPFAM" id="SSF55031">
    <property type="entry name" value="Bacterial exopeptidase dimerisation domain"/>
    <property type="match status" value="1"/>
</dbReference>
<dbReference type="Proteomes" id="UP000199136">
    <property type="component" value="Unassembled WGS sequence"/>
</dbReference>
<dbReference type="GO" id="GO:0046872">
    <property type="term" value="F:metal ion binding"/>
    <property type="evidence" value="ECO:0007669"/>
    <property type="project" value="UniProtKB-KW"/>
</dbReference>
<comment type="cofactor">
    <cofactor evidence="2">
        <name>Mn(2+)</name>
        <dbReference type="ChEBI" id="CHEBI:29035"/>
    </cofactor>
    <text evidence="2">The Mn(2+) ion enhances activity.</text>
</comment>
<feature type="domain" description="Peptidase M20 dimerisation" evidence="3">
    <location>
        <begin position="189"/>
        <end position="284"/>
    </location>
</feature>
<dbReference type="PANTHER" id="PTHR11014:SF63">
    <property type="entry name" value="METALLOPEPTIDASE, PUTATIVE (AFU_ORTHOLOGUE AFUA_6G09600)-RELATED"/>
    <property type="match status" value="1"/>
</dbReference>
<dbReference type="SUPFAM" id="SSF53187">
    <property type="entry name" value="Zn-dependent exopeptidases"/>
    <property type="match status" value="1"/>
</dbReference>
<evidence type="ECO:0000256" key="1">
    <source>
        <dbReference type="ARBA" id="ARBA00006153"/>
    </source>
</evidence>
<dbReference type="InterPro" id="IPR036264">
    <property type="entry name" value="Bact_exopeptidase_dim_dom"/>
</dbReference>
<dbReference type="FunFam" id="3.40.630.10:FF:000006">
    <property type="entry name" value="N-acetyldiaminopimelate deacetylase"/>
    <property type="match status" value="1"/>
</dbReference>
<dbReference type="GO" id="GO:0016787">
    <property type="term" value="F:hydrolase activity"/>
    <property type="evidence" value="ECO:0007669"/>
    <property type="project" value="UniProtKB-KW"/>
</dbReference>
<dbReference type="Pfam" id="PF07687">
    <property type="entry name" value="M20_dimer"/>
    <property type="match status" value="1"/>
</dbReference>
<evidence type="ECO:0000259" key="3">
    <source>
        <dbReference type="Pfam" id="PF07687"/>
    </source>
</evidence>
<dbReference type="Gene3D" id="3.40.630.10">
    <property type="entry name" value="Zn peptidases"/>
    <property type="match status" value="1"/>
</dbReference>
<dbReference type="FunFam" id="3.30.70.360:FF:000020">
    <property type="entry name" value="Peptidase, M20/M25/M40 family"/>
    <property type="match status" value="1"/>
</dbReference>
<organism evidence="4 5">
    <name type="scientific">Desemzia incerta</name>
    <dbReference type="NCBI Taxonomy" id="82801"/>
    <lineage>
        <taxon>Bacteria</taxon>
        <taxon>Bacillati</taxon>
        <taxon>Bacillota</taxon>
        <taxon>Bacilli</taxon>
        <taxon>Lactobacillales</taxon>
        <taxon>Carnobacteriaceae</taxon>
        <taxon>Desemzia</taxon>
    </lineage>
</organism>
<dbReference type="InterPro" id="IPR011650">
    <property type="entry name" value="Peptidase_M20_dimer"/>
</dbReference>
<feature type="binding site" evidence="2">
    <location>
        <position position="369"/>
    </location>
    <ligand>
        <name>Mn(2+)</name>
        <dbReference type="ChEBI" id="CHEBI:29035"/>
        <label>2</label>
    </ligand>
</feature>
<dbReference type="InterPro" id="IPR002933">
    <property type="entry name" value="Peptidase_M20"/>
</dbReference>
<evidence type="ECO:0000313" key="5">
    <source>
        <dbReference type="Proteomes" id="UP000199136"/>
    </source>
</evidence>
<dbReference type="CDD" id="cd08021">
    <property type="entry name" value="M20_Acy1_YhaA-like"/>
    <property type="match status" value="1"/>
</dbReference>
<dbReference type="AlphaFoldDB" id="A0A1I5Y8L5"/>
<dbReference type="NCBIfam" id="TIGR01891">
    <property type="entry name" value="amidohydrolases"/>
    <property type="match status" value="1"/>
</dbReference>
<feature type="binding site" evidence="2">
    <location>
        <position position="110"/>
    </location>
    <ligand>
        <name>Mn(2+)</name>
        <dbReference type="ChEBI" id="CHEBI:29035"/>
        <label>2</label>
    </ligand>
</feature>
<reference evidence="4 5" key="1">
    <citation type="submission" date="2016-10" db="EMBL/GenBank/DDBJ databases">
        <authorList>
            <person name="de Groot N.N."/>
        </authorList>
    </citation>
    <scope>NUCLEOTIDE SEQUENCE [LARGE SCALE GENOMIC DNA]</scope>
    <source>
        <strain evidence="4 5">DSM 20581</strain>
    </source>
</reference>
<dbReference type="Pfam" id="PF01546">
    <property type="entry name" value="Peptidase_M20"/>
    <property type="match status" value="1"/>
</dbReference>
<dbReference type="STRING" id="82801.SAMN04488506_1827"/>
<dbReference type="EMBL" id="FOXW01000007">
    <property type="protein sequence ID" value="SFQ40539.1"/>
    <property type="molecule type" value="Genomic_DNA"/>
</dbReference>
<dbReference type="OrthoDB" id="9776731at2"/>
<feature type="binding site" evidence="2">
    <location>
        <position position="144"/>
    </location>
    <ligand>
        <name>Mn(2+)</name>
        <dbReference type="ChEBI" id="CHEBI:29035"/>
        <label>2</label>
    </ligand>
</feature>
<evidence type="ECO:0000313" key="4">
    <source>
        <dbReference type="EMBL" id="SFQ40539.1"/>
    </source>
</evidence>
<dbReference type="RefSeq" id="WP_092480859.1">
    <property type="nucleotide sequence ID" value="NZ_FOXW01000007.1"/>
</dbReference>
<keyword evidence="4" id="KW-0378">Hydrolase</keyword>
<dbReference type="PANTHER" id="PTHR11014">
    <property type="entry name" value="PEPTIDASE M20 FAMILY MEMBER"/>
    <property type="match status" value="1"/>
</dbReference>
<feature type="binding site" evidence="2">
    <location>
        <position position="169"/>
    </location>
    <ligand>
        <name>Mn(2+)</name>
        <dbReference type="ChEBI" id="CHEBI:29035"/>
        <label>2</label>
    </ligand>
</feature>
<keyword evidence="2" id="KW-0479">Metal-binding</keyword>